<feature type="region of interest" description="Disordered" evidence="1">
    <location>
        <begin position="1"/>
        <end position="136"/>
    </location>
</feature>
<dbReference type="GO" id="GO:0061355">
    <property type="term" value="P:Wnt protein secretion"/>
    <property type="evidence" value="ECO:0007669"/>
    <property type="project" value="TreeGrafter"/>
</dbReference>
<sequence length="368" mass="40964">MRATGLDQDDGRKHKALTQAHRDPPARGQLVQEVRGGDPHLEDRLVRNPKKVADKPVISVDETKLSGGPKTESVSDAEDININNGQEDGEDDDNQDDLPQDQENDDSSSDSAPGDEVEEADPTPANNKPETAKPEPNIKMATGAVIENLSNRKLFGILSTLLLVQILFFALGAVFSPDPSSSMEFLMTKCKDKNHGTTPEWFFIRPSNHCDKIDTLEGYESSSDDAKDIVFVAQMPHARSGIALEYSAWFQFLIGYLEVDMEWRQGHNLQEKVLVEMDIRMASRTKQEEPTKWTEYISTTVQRTLECHIDAAKKINGFLYNCSTWICSINRTLCNINNQAPNCAMGPITDLRLIAVHQNGGLLQFGYG</sequence>
<dbReference type="GO" id="GO:0016055">
    <property type="term" value="P:Wnt signaling pathway"/>
    <property type="evidence" value="ECO:0007669"/>
    <property type="project" value="InterPro"/>
</dbReference>
<accession>A0A915D117</accession>
<evidence type="ECO:0000259" key="3">
    <source>
        <dbReference type="Pfam" id="PF21883"/>
    </source>
</evidence>
<keyword evidence="2" id="KW-0812">Transmembrane</keyword>
<evidence type="ECO:0000256" key="1">
    <source>
        <dbReference type="SAM" id="MobiDB-lite"/>
    </source>
</evidence>
<feature type="compositionally biased region" description="Acidic residues" evidence="1">
    <location>
        <begin position="87"/>
        <end position="121"/>
    </location>
</feature>
<keyword evidence="2" id="KW-1133">Transmembrane helix</keyword>
<dbReference type="Proteomes" id="UP000887574">
    <property type="component" value="Unplaced"/>
</dbReference>
<keyword evidence="4" id="KW-1185">Reference proteome</keyword>
<dbReference type="GO" id="GO:0017147">
    <property type="term" value="F:Wnt-protein binding"/>
    <property type="evidence" value="ECO:0007669"/>
    <property type="project" value="InterPro"/>
</dbReference>
<keyword evidence="2" id="KW-0472">Membrane</keyword>
<proteinExistence type="predicted"/>
<reference evidence="5" key="1">
    <citation type="submission" date="2022-11" db="UniProtKB">
        <authorList>
            <consortium name="WormBaseParasite"/>
        </authorList>
    </citation>
    <scope>IDENTIFICATION</scope>
</reference>
<dbReference type="AlphaFoldDB" id="A0A915D117"/>
<dbReference type="GO" id="GO:0006886">
    <property type="term" value="P:intracellular protein transport"/>
    <property type="evidence" value="ECO:0007669"/>
    <property type="project" value="TreeGrafter"/>
</dbReference>
<dbReference type="PANTHER" id="PTHR13449">
    <property type="entry name" value="INTEGRAL MEMBRANE PROTEIN GPR177"/>
    <property type="match status" value="1"/>
</dbReference>
<feature type="compositionally biased region" description="Basic and acidic residues" evidence="1">
    <location>
        <begin position="35"/>
        <end position="54"/>
    </location>
</feature>
<dbReference type="GO" id="GO:0031090">
    <property type="term" value="C:organelle membrane"/>
    <property type="evidence" value="ECO:0007669"/>
    <property type="project" value="TreeGrafter"/>
</dbReference>
<dbReference type="Pfam" id="PF21883">
    <property type="entry name" value="WLS_GOLD"/>
    <property type="match status" value="1"/>
</dbReference>
<evidence type="ECO:0000256" key="2">
    <source>
        <dbReference type="SAM" id="Phobius"/>
    </source>
</evidence>
<dbReference type="WBParaSite" id="jg14416">
    <property type="protein sequence ID" value="jg14416"/>
    <property type="gene ID" value="jg14416"/>
</dbReference>
<evidence type="ECO:0000313" key="5">
    <source>
        <dbReference type="WBParaSite" id="jg14416"/>
    </source>
</evidence>
<dbReference type="InterPro" id="IPR053936">
    <property type="entry name" value="WLS_GOLD"/>
</dbReference>
<feature type="transmembrane region" description="Helical" evidence="2">
    <location>
        <begin position="154"/>
        <end position="175"/>
    </location>
</feature>
<feature type="domain" description="Wntless GOLD" evidence="3">
    <location>
        <begin position="188"/>
        <end position="358"/>
    </location>
</feature>
<name>A0A915D117_9BILA</name>
<dbReference type="GO" id="GO:0012505">
    <property type="term" value="C:endomembrane system"/>
    <property type="evidence" value="ECO:0007669"/>
    <property type="project" value="TreeGrafter"/>
</dbReference>
<organism evidence="4 5">
    <name type="scientific">Ditylenchus dipsaci</name>
    <dbReference type="NCBI Taxonomy" id="166011"/>
    <lineage>
        <taxon>Eukaryota</taxon>
        <taxon>Metazoa</taxon>
        <taxon>Ecdysozoa</taxon>
        <taxon>Nematoda</taxon>
        <taxon>Chromadorea</taxon>
        <taxon>Rhabditida</taxon>
        <taxon>Tylenchina</taxon>
        <taxon>Tylenchomorpha</taxon>
        <taxon>Sphaerularioidea</taxon>
        <taxon>Anguinidae</taxon>
        <taxon>Anguininae</taxon>
        <taxon>Ditylenchus</taxon>
    </lineage>
</organism>
<dbReference type="PANTHER" id="PTHR13449:SF2">
    <property type="entry name" value="PROTEIN WNTLESS HOMOLOG"/>
    <property type="match status" value="1"/>
</dbReference>
<evidence type="ECO:0000313" key="4">
    <source>
        <dbReference type="Proteomes" id="UP000887574"/>
    </source>
</evidence>
<dbReference type="InterPro" id="IPR009551">
    <property type="entry name" value="Wntless"/>
</dbReference>
<protein>
    <recommendedName>
        <fullName evidence="3">Wntless GOLD domain-containing protein</fullName>
    </recommendedName>
</protein>